<proteinExistence type="predicted"/>
<dbReference type="EMBL" id="JAGMUV010000001">
    <property type="protein sequence ID" value="KAH7175897.1"/>
    <property type="molecule type" value="Genomic_DNA"/>
</dbReference>
<comment type="caution">
    <text evidence="1">The sequence shown here is derived from an EMBL/GenBank/DDBJ whole genome shotgun (WGS) entry which is preliminary data.</text>
</comment>
<gene>
    <name evidence="1" type="ORF">EDB81DRAFT_771356</name>
</gene>
<evidence type="ECO:0000313" key="2">
    <source>
        <dbReference type="Proteomes" id="UP000738349"/>
    </source>
</evidence>
<sequence length="90" mass="9924">MSSKLSILSVFVKLCRLKMIIGSKKFLATTSLSSSLGLAHQESGSLSVWPEIATYPLAFVESMCRAKPREPGSYRFQPPGFLAIYNLPEI</sequence>
<dbReference type="Proteomes" id="UP000738349">
    <property type="component" value="Unassembled WGS sequence"/>
</dbReference>
<name>A0A9P9FTF5_9HYPO</name>
<protein>
    <submittedName>
        <fullName evidence="1">Uncharacterized protein</fullName>
    </submittedName>
</protein>
<organism evidence="1 2">
    <name type="scientific">Dactylonectria macrodidyma</name>
    <dbReference type="NCBI Taxonomy" id="307937"/>
    <lineage>
        <taxon>Eukaryota</taxon>
        <taxon>Fungi</taxon>
        <taxon>Dikarya</taxon>
        <taxon>Ascomycota</taxon>
        <taxon>Pezizomycotina</taxon>
        <taxon>Sordariomycetes</taxon>
        <taxon>Hypocreomycetidae</taxon>
        <taxon>Hypocreales</taxon>
        <taxon>Nectriaceae</taxon>
        <taxon>Dactylonectria</taxon>
    </lineage>
</organism>
<keyword evidence="2" id="KW-1185">Reference proteome</keyword>
<reference evidence="1" key="1">
    <citation type="journal article" date="2021" name="Nat. Commun.">
        <title>Genetic determinants of endophytism in the Arabidopsis root mycobiome.</title>
        <authorList>
            <person name="Mesny F."/>
            <person name="Miyauchi S."/>
            <person name="Thiergart T."/>
            <person name="Pickel B."/>
            <person name="Atanasova L."/>
            <person name="Karlsson M."/>
            <person name="Huettel B."/>
            <person name="Barry K.W."/>
            <person name="Haridas S."/>
            <person name="Chen C."/>
            <person name="Bauer D."/>
            <person name="Andreopoulos W."/>
            <person name="Pangilinan J."/>
            <person name="LaButti K."/>
            <person name="Riley R."/>
            <person name="Lipzen A."/>
            <person name="Clum A."/>
            <person name="Drula E."/>
            <person name="Henrissat B."/>
            <person name="Kohler A."/>
            <person name="Grigoriev I.V."/>
            <person name="Martin F.M."/>
            <person name="Hacquard S."/>
        </authorList>
    </citation>
    <scope>NUCLEOTIDE SEQUENCE</scope>
    <source>
        <strain evidence="1">MPI-CAGE-AT-0147</strain>
    </source>
</reference>
<accession>A0A9P9FTF5</accession>
<evidence type="ECO:0000313" key="1">
    <source>
        <dbReference type="EMBL" id="KAH7175897.1"/>
    </source>
</evidence>
<dbReference type="AlphaFoldDB" id="A0A9P9FTF5"/>